<protein>
    <recommendedName>
        <fullName evidence="1">DUF4185 domain-containing protein</fullName>
    </recommendedName>
</protein>
<accession>A0A2N0X615</accession>
<dbReference type="AlphaFoldDB" id="A0A2N0X615"/>
<reference evidence="2 3" key="1">
    <citation type="submission" date="2017-12" db="EMBL/GenBank/DDBJ databases">
        <title>Corynebacterium mastitidis 16-1433 Genome.</title>
        <authorList>
            <person name="Gulvik C.A."/>
        </authorList>
    </citation>
    <scope>NUCLEOTIDE SEQUENCE [LARGE SCALE GENOMIC DNA]</scope>
    <source>
        <strain evidence="2 3">16-1433</strain>
    </source>
</reference>
<evidence type="ECO:0000313" key="3">
    <source>
        <dbReference type="Proteomes" id="UP000233249"/>
    </source>
</evidence>
<name>A0A2N0X615_9CORY</name>
<comment type="caution">
    <text evidence="2">The sequence shown here is derived from an EMBL/GenBank/DDBJ whole genome shotgun (WGS) entry which is preliminary data.</text>
</comment>
<dbReference type="InterPro" id="IPR025442">
    <property type="entry name" value="DUF4185"/>
</dbReference>
<evidence type="ECO:0000313" key="2">
    <source>
        <dbReference type="EMBL" id="PKF68148.1"/>
    </source>
</evidence>
<evidence type="ECO:0000259" key="1">
    <source>
        <dbReference type="Pfam" id="PF13810"/>
    </source>
</evidence>
<proteinExistence type="predicted"/>
<dbReference type="Proteomes" id="UP000233249">
    <property type="component" value="Unassembled WGS sequence"/>
</dbReference>
<gene>
    <name evidence="2" type="ORF">CXB45_08675</name>
</gene>
<dbReference type="Pfam" id="PF13810">
    <property type="entry name" value="DUF4185"/>
    <property type="match status" value="1"/>
</dbReference>
<sequence length="383" mass="42590">MVMVPTGLSAGWGGLTSTIIKPTERFGFVGTDLGYFFTGGKGQWTGAIFGDTFDATDPDNAKGRGWRSPVILRTSSFNGMGLGGPKWDNAVGGKRAKQSWPYEHRDGSVSGKTFDAFTIIPNDVIQLPNGYYMGNGFRVKQWVNADNIARATAEAQGMCWTLSNAWYWSSEPHAENWEPCRHTGNLGRLYEWPNSGRDAFFQNTSMVMVPGDENVYVFGTPEGRKGGSMSGVYLRRAHWTRLTDDAAWEFWTFRDGTWRWRKDSHPTKLFELPGQVAIGEIDVQIIDGKVALSYVSIAGAVVRFADRPDARWSREYLMVPHNLLPSMYAPSLHPKSTMTNAFLHLSSWSKVPNPAHAVDKNQPVTISGNYGVYGFRGPLKILA</sequence>
<dbReference type="EMBL" id="PJAF01000026">
    <property type="protein sequence ID" value="PKF68148.1"/>
    <property type="molecule type" value="Genomic_DNA"/>
</dbReference>
<feature type="domain" description="DUF4185" evidence="1">
    <location>
        <begin position="23"/>
        <end position="350"/>
    </location>
</feature>
<organism evidence="2 3">
    <name type="scientific">Corynebacterium mastitidis</name>
    <dbReference type="NCBI Taxonomy" id="161890"/>
    <lineage>
        <taxon>Bacteria</taxon>
        <taxon>Bacillati</taxon>
        <taxon>Actinomycetota</taxon>
        <taxon>Actinomycetes</taxon>
        <taxon>Mycobacteriales</taxon>
        <taxon>Corynebacteriaceae</taxon>
        <taxon>Corynebacterium</taxon>
    </lineage>
</organism>